<feature type="domain" description="S-Me-THD-like C-terminal" evidence="3">
    <location>
        <begin position="190"/>
        <end position="372"/>
    </location>
</feature>
<evidence type="ECO:0000259" key="2">
    <source>
        <dbReference type="Pfam" id="PF06032"/>
    </source>
</evidence>
<protein>
    <submittedName>
        <fullName evidence="4">DUF917 domain-containing protein</fullName>
    </submittedName>
</protein>
<evidence type="ECO:0000313" key="5">
    <source>
        <dbReference type="Proteomes" id="UP001620295"/>
    </source>
</evidence>
<evidence type="ECO:0000313" key="4">
    <source>
        <dbReference type="EMBL" id="MFK4267763.1"/>
    </source>
</evidence>
<gene>
    <name evidence="4" type="ORF">ACI2L5_22915</name>
</gene>
<feature type="domain" description="S-Me-THD N-terminal" evidence="2">
    <location>
        <begin position="29"/>
        <end position="185"/>
    </location>
</feature>
<dbReference type="InterPro" id="IPR010318">
    <property type="entry name" value="S-Me-THD_N"/>
</dbReference>
<organism evidence="4 5">
    <name type="scientific">Streptomyces milbemycinicus</name>
    <dbReference type="NCBI Taxonomy" id="476552"/>
    <lineage>
        <taxon>Bacteria</taxon>
        <taxon>Bacillati</taxon>
        <taxon>Actinomycetota</taxon>
        <taxon>Actinomycetes</taxon>
        <taxon>Kitasatosporales</taxon>
        <taxon>Streptomycetaceae</taxon>
        <taxon>Streptomyces</taxon>
    </lineage>
</organism>
<dbReference type="Pfam" id="PF20906">
    <property type="entry name" value="S-Me-THD_C"/>
    <property type="match status" value="1"/>
</dbReference>
<name>A0ABW8LQB7_9ACTN</name>
<dbReference type="InterPro" id="IPR024071">
    <property type="entry name" value="S-Me-THD_C_sf"/>
</dbReference>
<dbReference type="EMBL" id="JBJDQH010000007">
    <property type="protein sequence ID" value="MFK4267763.1"/>
    <property type="molecule type" value="Genomic_DNA"/>
</dbReference>
<dbReference type="SUPFAM" id="SSF160991">
    <property type="entry name" value="CV3147-like"/>
    <property type="match status" value="1"/>
</dbReference>
<keyword evidence="5" id="KW-1185">Reference proteome</keyword>
<evidence type="ECO:0000256" key="1">
    <source>
        <dbReference type="SAM" id="MobiDB-lite"/>
    </source>
</evidence>
<dbReference type="Gene3D" id="2.40.390.10">
    <property type="entry name" value="CV3147-like"/>
    <property type="match status" value="1"/>
</dbReference>
<dbReference type="Proteomes" id="UP001620295">
    <property type="component" value="Unassembled WGS sequence"/>
</dbReference>
<dbReference type="RefSeq" id="WP_358701343.1">
    <property type="nucleotide sequence ID" value="NZ_JBFACG010000002.1"/>
</dbReference>
<sequence length="384" mass="38976">MSVAPHTTGPTDPAGPADRARPRSLTAVELEHLAVGARVLAVGTEESAYRVALDWAAAELAAHGPVPLLPPDQLDGVGLCVAVTLAGASAALAEQLPAGDEPVKAVRAVERLVGRPAEAVVALNTAAENALIALATAARCGLPLVDGDGCGRVLPLLEQTVFTLAGAAPAPLALSTPGGDVVTVESAGSRVEDLVRPLVLAAGGWSVVAGYPMDGAELARCLVPSTVSRAIAAGAATGPERFAPWRPRRLCRGRIAAVEQSTDADEEGFGPSHPWADAVALPSRPTSVLVAENEGLRRRFRLEAHNEVLFALADGAVAAAAPDQILILSATDKGVVDVERAVPGTEVEVVVIEAAPAWHTPRGRALARLGGPGPAGLGAGAVAW</sequence>
<dbReference type="Gene3D" id="3.40.1610.10">
    <property type="entry name" value="CV3147-like domain"/>
    <property type="match status" value="1"/>
</dbReference>
<dbReference type="Pfam" id="PF06032">
    <property type="entry name" value="S-Me-THD_N"/>
    <property type="match status" value="1"/>
</dbReference>
<proteinExistence type="predicted"/>
<feature type="region of interest" description="Disordered" evidence="1">
    <location>
        <begin position="1"/>
        <end position="21"/>
    </location>
</feature>
<dbReference type="InterPro" id="IPR027479">
    <property type="entry name" value="S-Me-THD_N_sf"/>
</dbReference>
<dbReference type="InterPro" id="IPR048350">
    <property type="entry name" value="S-Me-THD-like_C"/>
</dbReference>
<accession>A0ABW8LQB7</accession>
<comment type="caution">
    <text evidence="4">The sequence shown here is derived from an EMBL/GenBank/DDBJ whole genome shotgun (WGS) entry which is preliminary data.</text>
</comment>
<evidence type="ECO:0000259" key="3">
    <source>
        <dbReference type="Pfam" id="PF20906"/>
    </source>
</evidence>
<reference evidence="4 5" key="1">
    <citation type="submission" date="2024-11" db="EMBL/GenBank/DDBJ databases">
        <title>The Natural Products Discovery Center: Release of the First 8490 Sequenced Strains for Exploring Actinobacteria Biosynthetic Diversity.</title>
        <authorList>
            <person name="Kalkreuter E."/>
            <person name="Kautsar S.A."/>
            <person name="Yang D."/>
            <person name="Bader C.D."/>
            <person name="Teijaro C.N."/>
            <person name="Fluegel L."/>
            <person name="Davis C.M."/>
            <person name="Simpson J.R."/>
            <person name="Lauterbach L."/>
            <person name="Steele A.D."/>
            <person name="Gui C."/>
            <person name="Meng S."/>
            <person name="Li G."/>
            <person name="Viehrig K."/>
            <person name="Ye F."/>
            <person name="Su P."/>
            <person name="Kiefer A.F."/>
            <person name="Nichols A."/>
            <person name="Cepeda A.J."/>
            <person name="Yan W."/>
            <person name="Fan B."/>
            <person name="Jiang Y."/>
            <person name="Adhikari A."/>
            <person name="Zheng C.-J."/>
            <person name="Schuster L."/>
            <person name="Cowan T.M."/>
            <person name="Smanski M.J."/>
            <person name="Chevrette M.G."/>
            <person name="De Carvalho L.P.S."/>
            <person name="Shen B."/>
        </authorList>
    </citation>
    <scope>NUCLEOTIDE SEQUENCE [LARGE SCALE GENOMIC DNA]</scope>
    <source>
        <strain evidence="4 5">NPDC020863</strain>
    </source>
</reference>